<proteinExistence type="predicted"/>
<dbReference type="KEGG" id="bsol:FSW04_00795"/>
<dbReference type="EMBL" id="CP042430">
    <property type="protein sequence ID" value="QEC46253.1"/>
    <property type="molecule type" value="Genomic_DNA"/>
</dbReference>
<dbReference type="Pfam" id="PF13579">
    <property type="entry name" value="Glyco_trans_4_4"/>
    <property type="match status" value="1"/>
</dbReference>
<keyword evidence="2 5" id="KW-0808">Transferase</keyword>
<evidence type="ECO:0000256" key="2">
    <source>
        <dbReference type="ARBA" id="ARBA00022679"/>
    </source>
</evidence>
<dbReference type="Pfam" id="PF00534">
    <property type="entry name" value="Glycos_transf_1"/>
    <property type="match status" value="1"/>
</dbReference>
<dbReference type="Proteomes" id="UP000321805">
    <property type="component" value="Chromosome"/>
</dbReference>
<protein>
    <submittedName>
        <fullName evidence="5">Glycosyltransferase</fullName>
    </submittedName>
</protein>
<dbReference type="InterPro" id="IPR028098">
    <property type="entry name" value="Glyco_trans_4-like_N"/>
</dbReference>
<dbReference type="PANTHER" id="PTHR12526:SF630">
    <property type="entry name" value="GLYCOSYLTRANSFERASE"/>
    <property type="match status" value="1"/>
</dbReference>
<dbReference type="OrthoDB" id="9806887at2"/>
<dbReference type="InterPro" id="IPR001296">
    <property type="entry name" value="Glyco_trans_1"/>
</dbReference>
<feature type="domain" description="Glycosyltransferase subfamily 4-like N-terminal" evidence="4">
    <location>
        <begin position="16"/>
        <end position="184"/>
    </location>
</feature>
<feature type="domain" description="Glycosyl transferase family 1" evidence="3">
    <location>
        <begin position="202"/>
        <end position="356"/>
    </location>
</feature>
<evidence type="ECO:0000256" key="1">
    <source>
        <dbReference type="ARBA" id="ARBA00022676"/>
    </source>
</evidence>
<dbReference type="SUPFAM" id="SSF53756">
    <property type="entry name" value="UDP-Glycosyltransferase/glycogen phosphorylase"/>
    <property type="match status" value="1"/>
</dbReference>
<dbReference type="CDD" id="cd03801">
    <property type="entry name" value="GT4_PimA-like"/>
    <property type="match status" value="1"/>
</dbReference>
<dbReference type="GO" id="GO:0016757">
    <property type="term" value="F:glycosyltransferase activity"/>
    <property type="evidence" value="ECO:0007669"/>
    <property type="project" value="UniProtKB-KW"/>
</dbReference>
<evidence type="ECO:0000313" key="6">
    <source>
        <dbReference type="Proteomes" id="UP000321805"/>
    </source>
</evidence>
<accession>A0A5B8TZV1</accession>
<evidence type="ECO:0000313" key="5">
    <source>
        <dbReference type="EMBL" id="QEC46253.1"/>
    </source>
</evidence>
<reference evidence="5 6" key="1">
    <citation type="journal article" date="2018" name="J. Microbiol.">
        <title>Baekduia soli gen. nov., sp. nov., a novel bacterium isolated from the soil of Baekdu Mountain and proposal of a novel family name, Baekduiaceae fam. nov.</title>
        <authorList>
            <person name="An D.S."/>
            <person name="Siddiqi M.Z."/>
            <person name="Kim K.H."/>
            <person name="Yu H.S."/>
            <person name="Im W.T."/>
        </authorList>
    </citation>
    <scope>NUCLEOTIDE SEQUENCE [LARGE SCALE GENOMIC DNA]</scope>
    <source>
        <strain evidence="5 6">BR7-21</strain>
    </source>
</reference>
<dbReference type="Gene3D" id="3.40.50.2000">
    <property type="entry name" value="Glycogen Phosphorylase B"/>
    <property type="match status" value="2"/>
</dbReference>
<keyword evidence="6" id="KW-1185">Reference proteome</keyword>
<dbReference type="AlphaFoldDB" id="A0A5B8TZV1"/>
<organism evidence="5 6">
    <name type="scientific">Baekduia soli</name>
    <dbReference type="NCBI Taxonomy" id="496014"/>
    <lineage>
        <taxon>Bacteria</taxon>
        <taxon>Bacillati</taxon>
        <taxon>Actinomycetota</taxon>
        <taxon>Thermoleophilia</taxon>
        <taxon>Solirubrobacterales</taxon>
        <taxon>Baekduiaceae</taxon>
        <taxon>Baekduia</taxon>
    </lineage>
</organism>
<evidence type="ECO:0000259" key="3">
    <source>
        <dbReference type="Pfam" id="PF00534"/>
    </source>
</evidence>
<dbReference type="RefSeq" id="WP_146915256.1">
    <property type="nucleotide sequence ID" value="NZ_CP042430.1"/>
</dbReference>
<evidence type="ECO:0000259" key="4">
    <source>
        <dbReference type="Pfam" id="PF13579"/>
    </source>
</evidence>
<gene>
    <name evidence="5" type="ORF">FSW04_00795</name>
</gene>
<dbReference type="PANTHER" id="PTHR12526">
    <property type="entry name" value="GLYCOSYLTRANSFERASE"/>
    <property type="match status" value="1"/>
</dbReference>
<sequence length="388" mass="41965">MRICLVYDCLYPWTVGGAERWMRALAEGLAARGHEVTYLTRRQWADDEQPEVPGVRIVAVSPRAELYGEGGARALGPPVRFGAGVLRHLLEHGKDYDIVHTSLSPFFSVLGAGLARRLRRRPPPLFVDWFEVWTLAYCRQYYGTVTGTIGWFVQHLCARTPQHAFVYNRVHTRRLVAEGLRGDTTLVRGLYTGTVVPHGTPAQDPPLVLFAGRHIPEKGVLSIPPAIAAAREQVGDLRALVVGDGSQRPELLAMIERLGLGDVIEAPGFVDGRTLEEAMGRAACLLLPSSREGYGMVVIEAAGTGTPSVVVAGDDNAAVELIAEGENGFVAASREPADLAAALVAVVRGGPELRRRTAAWFAREAPELAVGTSVQKVLAAYERVLAAR</sequence>
<name>A0A5B8TZV1_9ACTN</name>
<keyword evidence="1" id="KW-0328">Glycosyltransferase</keyword>